<sequence>MLSAVGFFLILLFLGMPVAFAIAVSGFSFFLMRPEIPWTILVQKSLSTTQSFTMLAIPLFIFAGNLMNNTGITSRLVKLANVLTGHMYGSIGQVSVVLSTLMGGVSGSAVADAAMECRILGPEMTKRGYAPGWAAAINCLSGLIVATIPPSMGLILYGTVGEVSIGRLFVAGFLPGIIMCIFMMLATSWSARHYGYQPDHDKPSPPGVIIKSCFESIWALMFPILLIVLIRFGVMTPSESGAFAVFYALFVGIFIYKELNLEKFKKCIVDSVKDLSVITMILAFSGIFSYGVVFDQLPKTLTTMLVGLTGNKYVLLLLILIMLTVFGMFMETTVITLIVTPILIPIITQYGIDPVHFGIIMMTIVTMGCSTPPVGVALYTCSNIMDCSVQETTKYSLPLFIAILATLAICVFFPDLVLFLPNMIYGTGM</sequence>
<evidence type="ECO:0000256" key="1">
    <source>
        <dbReference type="ARBA" id="ARBA00004429"/>
    </source>
</evidence>
<organism evidence="9 10">
    <name type="scientific">[Clostridium] clostridioforme 90A8</name>
    <dbReference type="NCBI Taxonomy" id="999408"/>
    <lineage>
        <taxon>Bacteria</taxon>
        <taxon>Bacillati</taxon>
        <taxon>Bacillota</taxon>
        <taxon>Clostridia</taxon>
        <taxon>Lachnospirales</taxon>
        <taxon>Lachnospiraceae</taxon>
        <taxon>Enterocloster</taxon>
    </lineage>
</organism>
<dbReference type="GO" id="GO:0005886">
    <property type="term" value="C:plasma membrane"/>
    <property type="evidence" value="ECO:0007669"/>
    <property type="project" value="UniProtKB-SubCell"/>
</dbReference>
<keyword evidence="3" id="KW-0997">Cell inner membrane</keyword>
<evidence type="ECO:0000313" key="9">
    <source>
        <dbReference type="EMBL" id="ENZ09544.1"/>
    </source>
</evidence>
<dbReference type="Pfam" id="PF06808">
    <property type="entry name" value="DctM"/>
    <property type="match status" value="1"/>
</dbReference>
<feature type="transmembrane region" description="Helical" evidence="7">
    <location>
        <begin position="91"/>
        <end position="111"/>
    </location>
</feature>
<accession>A0A0E2HIL4</accession>
<name>A0A0E2HIL4_9FIRM</name>
<comment type="subcellular location">
    <subcellularLocation>
        <location evidence="1">Cell inner membrane</location>
        <topology evidence="1">Multi-pass membrane protein</topology>
    </subcellularLocation>
</comment>
<dbReference type="AlphaFoldDB" id="A0A0E2HIL4"/>
<dbReference type="PIRSF" id="PIRSF006066">
    <property type="entry name" value="HI0050"/>
    <property type="match status" value="1"/>
</dbReference>
<evidence type="ECO:0000313" key="10">
    <source>
        <dbReference type="Proteomes" id="UP000013085"/>
    </source>
</evidence>
<dbReference type="HOGENOM" id="CLU_019824_4_1_9"/>
<keyword evidence="2" id="KW-1003">Cell membrane</keyword>
<dbReference type="GeneID" id="57963948"/>
<evidence type="ECO:0000256" key="7">
    <source>
        <dbReference type="SAM" id="Phobius"/>
    </source>
</evidence>
<dbReference type="InterPro" id="IPR010656">
    <property type="entry name" value="DctM"/>
</dbReference>
<evidence type="ECO:0000256" key="5">
    <source>
        <dbReference type="ARBA" id="ARBA00022989"/>
    </source>
</evidence>
<dbReference type="Proteomes" id="UP000013085">
    <property type="component" value="Unassembled WGS sequence"/>
</dbReference>
<proteinExistence type="predicted"/>
<evidence type="ECO:0000256" key="3">
    <source>
        <dbReference type="ARBA" id="ARBA00022519"/>
    </source>
</evidence>
<feature type="transmembrane region" description="Helical" evidence="7">
    <location>
        <begin position="240"/>
        <end position="256"/>
    </location>
</feature>
<dbReference type="PANTHER" id="PTHR33362">
    <property type="entry name" value="SIALIC ACID TRAP TRANSPORTER PERMEASE PROTEIN SIAT-RELATED"/>
    <property type="match status" value="1"/>
</dbReference>
<feature type="transmembrane region" description="Helical" evidence="7">
    <location>
        <begin position="314"/>
        <end position="347"/>
    </location>
</feature>
<reference evidence="9 10" key="1">
    <citation type="submission" date="2013-01" db="EMBL/GenBank/DDBJ databases">
        <title>The Genome Sequence of Clostridium clostridioforme 90A8.</title>
        <authorList>
            <consortium name="The Broad Institute Genome Sequencing Platform"/>
            <person name="Earl A."/>
            <person name="Ward D."/>
            <person name="Feldgarden M."/>
            <person name="Gevers D."/>
            <person name="Courvalin P."/>
            <person name="Lambert T."/>
            <person name="Walker B."/>
            <person name="Young S.K."/>
            <person name="Zeng Q."/>
            <person name="Gargeya S."/>
            <person name="Fitzgerald M."/>
            <person name="Haas B."/>
            <person name="Abouelleil A."/>
            <person name="Alvarado L."/>
            <person name="Arachchi H.M."/>
            <person name="Berlin A.M."/>
            <person name="Chapman S.B."/>
            <person name="Dewar J."/>
            <person name="Goldberg J."/>
            <person name="Griggs A."/>
            <person name="Gujja S."/>
            <person name="Hansen M."/>
            <person name="Howarth C."/>
            <person name="Imamovic A."/>
            <person name="Larimer J."/>
            <person name="McCowan C."/>
            <person name="Murphy C."/>
            <person name="Neiman D."/>
            <person name="Pearson M."/>
            <person name="Priest M."/>
            <person name="Roberts A."/>
            <person name="Saif S."/>
            <person name="Shea T."/>
            <person name="Sisk P."/>
            <person name="Sykes S."/>
            <person name="Wortman J."/>
            <person name="Nusbaum C."/>
            <person name="Birren B."/>
        </authorList>
    </citation>
    <scope>NUCLEOTIDE SEQUENCE [LARGE SCALE GENOMIC DNA]</scope>
    <source>
        <strain evidence="9 10">90A8</strain>
    </source>
</reference>
<evidence type="ECO:0000256" key="4">
    <source>
        <dbReference type="ARBA" id="ARBA00022692"/>
    </source>
</evidence>
<feature type="transmembrane region" description="Helical" evidence="7">
    <location>
        <begin position="399"/>
        <end position="420"/>
    </location>
</feature>
<evidence type="ECO:0000256" key="2">
    <source>
        <dbReference type="ARBA" id="ARBA00022475"/>
    </source>
</evidence>
<gene>
    <name evidence="9" type="ORF">HMPREF1090_04370</name>
</gene>
<feature type="domain" description="TRAP C4-dicarboxylate transport system permease DctM subunit" evidence="8">
    <location>
        <begin position="6"/>
        <end position="415"/>
    </location>
</feature>
<feature type="transmembrane region" description="Helical" evidence="7">
    <location>
        <begin position="52"/>
        <end position="71"/>
    </location>
</feature>
<dbReference type="GO" id="GO:0022857">
    <property type="term" value="F:transmembrane transporter activity"/>
    <property type="evidence" value="ECO:0007669"/>
    <property type="project" value="TreeGrafter"/>
</dbReference>
<dbReference type="PATRIC" id="fig|999408.3.peg.4690"/>
<evidence type="ECO:0000256" key="6">
    <source>
        <dbReference type="ARBA" id="ARBA00023136"/>
    </source>
</evidence>
<dbReference type="PANTHER" id="PTHR33362:SF4">
    <property type="entry name" value="2,3-DIKETO-L-GULONATE TRAP TRANSPORTER LARGE PERMEASE PROTEIN YIAN"/>
    <property type="match status" value="1"/>
</dbReference>
<feature type="transmembrane region" description="Helical" evidence="7">
    <location>
        <begin position="132"/>
        <end position="157"/>
    </location>
</feature>
<evidence type="ECO:0000259" key="8">
    <source>
        <dbReference type="Pfam" id="PF06808"/>
    </source>
</evidence>
<dbReference type="EMBL" id="AGYR01000050">
    <property type="protein sequence ID" value="ENZ09544.1"/>
    <property type="molecule type" value="Genomic_DNA"/>
</dbReference>
<comment type="caution">
    <text evidence="9">The sequence shown here is derived from an EMBL/GenBank/DDBJ whole genome shotgun (WGS) entry which is preliminary data.</text>
</comment>
<feature type="transmembrane region" description="Helical" evidence="7">
    <location>
        <begin position="359"/>
        <end position="379"/>
    </location>
</feature>
<dbReference type="RefSeq" id="WP_002586967.1">
    <property type="nucleotide sequence ID" value="NZ_KB850984.1"/>
</dbReference>
<feature type="transmembrane region" description="Helical" evidence="7">
    <location>
        <begin position="277"/>
        <end position="294"/>
    </location>
</feature>
<dbReference type="InterPro" id="IPR004681">
    <property type="entry name" value="TRAP_DctM"/>
</dbReference>
<keyword evidence="6 7" id="KW-0472">Membrane</keyword>
<feature type="transmembrane region" description="Helical" evidence="7">
    <location>
        <begin position="212"/>
        <end position="234"/>
    </location>
</feature>
<feature type="transmembrane region" description="Helical" evidence="7">
    <location>
        <begin position="6"/>
        <end position="31"/>
    </location>
</feature>
<dbReference type="NCBIfam" id="TIGR00786">
    <property type="entry name" value="dctM"/>
    <property type="match status" value="1"/>
</dbReference>
<keyword evidence="4 7" id="KW-0812">Transmembrane</keyword>
<keyword evidence="5 7" id="KW-1133">Transmembrane helix</keyword>
<feature type="transmembrane region" description="Helical" evidence="7">
    <location>
        <begin position="169"/>
        <end position="191"/>
    </location>
</feature>
<protein>
    <submittedName>
        <fullName evidence="9">TRAP transporter, DctM subunit</fullName>
    </submittedName>
</protein>